<dbReference type="GO" id="GO:0000981">
    <property type="term" value="F:DNA-binding transcription factor activity, RNA polymerase II-specific"/>
    <property type="evidence" value="ECO:0007669"/>
    <property type="project" value="InterPro"/>
</dbReference>
<dbReference type="OrthoDB" id="39175at2759"/>
<dbReference type="PROSITE" id="PS00463">
    <property type="entry name" value="ZN2_CY6_FUNGAL_1"/>
    <property type="match status" value="1"/>
</dbReference>
<dbReference type="CDD" id="cd00067">
    <property type="entry name" value="GAL4"/>
    <property type="match status" value="1"/>
</dbReference>
<organism evidence="3 4">
    <name type="scientific">Lentinus tigrinus ALCF2SS1-6</name>
    <dbReference type="NCBI Taxonomy" id="1328759"/>
    <lineage>
        <taxon>Eukaryota</taxon>
        <taxon>Fungi</taxon>
        <taxon>Dikarya</taxon>
        <taxon>Basidiomycota</taxon>
        <taxon>Agaricomycotina</taxon>
        <taxon>Agaricomycetes</taxon>
        <taxon>Polyporales</taxon>
        <taxon>Polyporaceae</taxon>
        <taxon>Lentinus</taxon>
    </lineage>
</organism>
<proteinExistence type="predicted"/>
<feature type="region of interest" description="Disordered" evidence="1">
    <location>
        <begin position="412"/>
        <end position="437"/>
    </location>
</feature>
<dbReference type="STRING" id="1328759.A0A5C2RVX9"/>
<keyword evidence="4" id="KW-1185">Reference proteome</keyword>
<dbReference type="SMART" id="SM00066">
    <property type="entry name" value="GAL4"/>
    <property type="match status" value="1"/>
</dbReference>
<feature type="region of interest" description="Disordered" evidence="1">
    <location>
        <begin position="89"/>
        <end position="122"/>
    </location>
</feature>
<dbReference type="InterPro" id="IPR001138">
    <property type="entry name" value="Zn2Cys6_DnaBD"/>
</dbReference>
<feature type="region of interest" description="Disordered" evidence="1">
    <location>
        <begin position="150"/>
        <end position="196"/>
    </location>
</feature>
<evidence type="ECO:0000259" key="2">
    <source>
        <dbReference type="PROSITE" id="PS50048"/>
    </source>
</evidence>
<feature type="region of interest" description="Disordered" evidence="1">
    <location>
        <begin position="307"/>
        <end position="338"/>
    </location>
</feature>
<gene>
    <name evidence="3" type="ORF">L227DRAFT_580551</name>
</gene>
<dbReference type="Proteomes" id="UP000313359">
    <property type="component" value="Unassembled WGS sequence"/>
</dbReference>
<dbReference type="GO" id="GO:0008270">
    <property type="term" value="F:zinc ion binding"/>
    <property type="evidence" value="ECO:0007669"/>
    <property type="project" value="InterPro"/>
</dbReference>
<protein>
    <recommendedName>
        <fullName evidence="2">Zn(2)-C6 fungal-type domain-containing protein</fullName>
    </recommendedName>
</protein>
<dbReference type="AlphaFoldDB" id="A0A5C2RVX9"/>
<evidence type="ECO:0000313" key="3">
    <source>
        <dbReference type="EMBL" id="RPD54426.1"/>
    </source>
</evidence>
<name>A0A5C2RVX9_9APHY</name>
<feature type="domain" description="Zn(2)-C6 fungal-type" evidence="2">
    <location>
        <begin position="376"/>
        <end position="411"/>
    </location>
</feature>
<sequence length="437" mass="48143">MSTGCQQHATYTGYGDDAMVQDWSTAMPQVAVYDYASSAQGYVPFTSALEYTQRPGCLHYVPPDAVSTRYYALQDPNVYISESQIDSSPAPLETFCHEPPSESPSPSPVSTVFPSSAHDVSMTSPYEYDHEHQAELGYDNDYLYEQQAATPAPSPIPEDLYAPSGSAAYANPDLPKQRSNRDDPSGSAGPLAQSTAQYEGQGLSAALGATYLAHGGEMYSPAIMEEYIEQKPRDVPEVIPSQWKLGAALDQLRFPEYGGDWNMVMARASGRPYEQTFPRSRSPLNEEDTARFAEMKRSLGLQNPEYVEREKTPTPTPPATPVTDVDDRDTKPDPSKMVIYSPTTARRIPVSSGPSGPVLRLTNATKRPYKRGTHVACAFCRRRKIACGGPQEGDEARRCGQCIYRRQPCEWPGSYQWPARPQTRSGSTSPVELGKEH</sequence>
<dbReference type="EMBL" id="ML122306">
    <property type="protein sequence ID" value="RPD54426.1"/>
    <property type="molecule type" value="Genomic_DNA"/>
</dbReference>
<feature type="compositionally biased region" description="Basic and acidic residues" evidence="1">
    <location>
        <begin position="175"/>
        <end position="184"/>
    </location>
</feature>
<dbReference type="SUPFAM" id="SSF57701">
    <property type="entry name" value="Zn2/Cys6 DNA-binding domain"/>
    <property type="match status" value="1"/>
</dbReference>
<dbReference type="Gene3D" id="4.10.240.10">
    <property type="entry name" value="Zn(2)-C6 fungal-type DNA-binding domain"/>
    <property type="match status" value="1"/>
</dbReference>
<dbReference type="PROSITE" id="PS50048">
    <property type="entry name" value="ZN2_CY6_FUNGAL_2"/>
    <property type="match status" value="1"/>
</dbReference>
<evidence type="ECO:0000313" key="4">
    <source>
        <dbReference type="Proteomes" id="UP000313359"/>
    </source>
</evidence>
<reference evidence="3" key="1">
    <citation type="journal article" date="2018" name="Genome Biol. Evol.">
        <title>Genomics and development of Lentinus tigrinus, a white-rot wood-decaying mushroom with dimorphic fruiting bodies.</title>
        <authorList>
            <person name="Wu B."/>
            <person name="Xu Z."/>
            <person name="Knudson A."/>
            <person name="Carlson A."/>
            <person name="Chen N."/>
            <person name="Kovaka S."/>
            <person name="LaButti K."/>
            <person name="Lipzen A."/>
            <person name="Pennachio C."/>
            <person name="Riley R."/>
            <person name="Schakwitz W."/>
            <person name="Umezawa K."/>
            <person name="Ohm R.A."/>
            <person name="Grigoriev I.V."/>
            <person name="Nagy L.G."/>
            <person name="Gibbons J."/>
            <person name="Hibbett D."/>
        </authorList>
    </citation>
    <scope>NUCLEOTIDE SEQUENCE [LARGE SCALE GENOMIC DNA]</scope>
    <source>
        <strain evidence="3">ALCF2SS1-6</strain>
    </source>
</reference>
<dbReference type="InterPro" id="IPR036864">
    <property type="entry name" value="Zn2-C6_fun-type_DNA-bd_sf"/>
</dbReference>
<accession>A0A5C2RVX9</accession>
<evidence type="ECO:0000256" key="1">
    <source>
        <dbReference type="SAM" id="MobiDB-lite"/>
    </source>
</evidence>